<dbReference type="Gene3D" id="1.10.8.260">
    <property type="entry name" value="HI0933 insert domain-like"/>
    <property type="match status" value="1"/>
</dbReference>
<accession>A0A0E9N2N0</accession>
<evidence type="ECO:0000256" key="2">
    <source>
        <dbReference type="ARBA" id="ARBA00022630"/>
    </source>
</evidence>
<dbReference type="InterPro" id="IPR004792">
    <property type="entry name" value="BaiN-like"/>
</dbReference>
<evidence type="ECO:0008006" key="8">
    <source>
        <dbReference type="Google" id="ProtNLM"/>
    </source>
</evidence>
<proteinExistence type="predicted"/>
<comment type="caution">
    <text evidence="6">The sequence shown here is derived from an EMBL/GenBank/DDBJ whole genome shotgun (WGS) entry which is preliminary data.</text>
</comment>
<comment type="cofactor">
    <cofactor evidence="1">
        <name>FAD</name>
        <dbReference type="ChEBI" id="CHEBI:57692"/>
    </cofactor>
</comment>
<dbReference type="PANTHER" id="PTHR42887:SF2">
    <property type="entry name" value="OS12G0638800 PROTEIN"/>
    <property type="match status" value="1"/>
</dbReference>
<dbReference type="InterPro" id="IPR036188">
    <property type="entry name" value="FAD/NAD-bd_sf"/>
</dbReference>
<dbReference type="SUPFAM" id="SSF160996">
    <property type="entry name" value="HI0933 insert domain-like"/>
    <property type="match status" value="1"/>
</dbReference>
<gene>
    <name evidence="6" type="ORF">FPE01S_03_03000</name>
</gene>
<dbReference type="Pfam" id="PF22780">
    <property type="entry name" value="HI0933_like_1st"/>
    <property type="match status" value="1"/>
</dbReference>
<dbReference type="PANTHER" id="PTHR42887">
    <property type="entry name" value="OS12G0638800 PROTEIN"/>
    <property type="match status" value="1"/>
</dbReference>
<dbReference type="InterPro" id="IPR023166">
    <property type="entry name" value="BaiN-like_dom_sf"/>
</dbReference>
<keyword evidence="3" id="KW-0274">FAD</keyword>
<name>A0A0E9N2N0_9BACT</name>
<sequence>MDRSLKVTLLEKSSKLLSKVRISGGGRCNVTHACFQPGMLVKKYPRGEKFLLKAFRHFGPEDTIGWFRDRQVELKTEADGRMFPVTDDSGTIIQCLLREADRWGVEIRMQEEVKQLEMDGGRWKVRTSREVLQADAVCVATGGFTKKEHFGWLEAVGHTALAPVPSLFTFNLPGHPITQLMGVVKPEARVKLTGSKLEETGPVLITHWGLSGPAVLRLSAWGARELALKQWHFRIVVNWTPEYHENSLLEYLRKFREGKGAQKIANRNPVNMPQRLWDYFLGLAGADSDLRWADLPAKKLNLLCKLLTSQEMEVSGKTTFKEEFVTAGGINLAEIDPETMESRLCEGLYFAGEIMDVDGITGGFNFQHAWTSGMLAAMAVSAGQEGVKK</sequence>
<dbReference type="Gene3D" id="2.40.30.10">
    <property type="entry name" value="Translation factors"/>
    <property type="match status" value="1"/>
</dbReference>
<dbReference type="NCBIfam" id="TIGR00275">
    <property type="entry name" value="aminoacetone oxidase family FAD-binding enzyme"/>
    <property type="match status" value="1"/>
</dbReference>
<evidence type="ECO:0000259" key="4">
    <source>
        <dbReference type="Pfam" id="PF03486"/>
    </source>
</evidence>
<dbReference type="EMBL" id="BBWV01000003">
    <property type="protein sequence ID" value="GAO44262.1"/>
    <property type="molecule type" value="Genomic_DNA"/>
</dbReference>
<dbReference type="InterPro" id="IPR057661">
    <property type="entry name" value="RsdA/BaiN/AoA(So)_Rossmann"/>
</dbReference>
<keyword evidence="7" id="KW-1185">Reference proteome</keyword>
<feature type="domain" description="RsdA/BaiN/AoA(So)-like insert" evidence="5">
    <location>
        <begin position="164"/>
        <end position="325"/>
    </location>
</feature>
<evidence type="ECO:0000256" key="1">
    <source>
        <dbReference type="ARBA" id="ARBA00001974"/>
    </source>
</evidence>
<dbReference type="SUPFAM" id="SSF51905">
    <property type="entry name" value="FAD/NAD(P)-binding domain"/>
    <property type="match status" value="1"/>
</dbReference>
<keyword evidence="2" id="KW-0285">Flavoprotein</keyword>
<dbReference type="Gene3D" id="3.50.50.60">
    <property type="entry name" value="FAD/NAD(P)-binding domain"/>
    <property type="match status" value="1"/>
</dbReference>
<reference evidence="6 7" key="1">
    <citation type="submission" date="2015-04" db="EMBL/GenBank/DDBJ databases">
        <title>Whole genome shotgun sequence of Flavihumibacter petaseus NBRC 106054.</title>
        <authorList>
            <person name="Miyazawa S."/>
            <person name="Hosoyama A."/>
            <person name="Hashimoto M."/>
            <person name="Noguchi M."/>
            <person name="Tsuchikane K."/>
            <person name="Ohji S."/>
            <person name="Yamazoe A."/>
            <person name="Ichikawa N."/>
            <person name="Kimura A."/>
            <person name="Fujita N."/>
        </authorList>
    </citation>
    <scope>NUCLEOTIDE SEQUENCE [LARGE SCALE GENOMIC DNA]</scope>
    <source>
        <strain evidence="6 7">NBRC 106054</strain>
    </source>
</reference>
<evidence type="ECO:0000313" key="6">
    <source>
        <dbReference type="EMBL" id="GAO44262.1"/>
    </source>
</evidence>
<dbReference type="InterPro" id="IPR055178">
    <property type="entry name" value="RsdA/BaiN/AoA(So)-like_dom"/>
</dbReference>
<evidence type="ECO:0000313" key="7">
    <source>
        <dbReference type="Proteomes" id="UP000033121"/>
    </source>
</evidence>
<protein>
    <recommendedName>
        <fullName evidence="8">Oxidoreductase</fullName>
    </recommendedName>
</protein>
<dbReference type="Proteomes" id="UP000033121">
    <property type="component" value="Unassembled WGS sequence"/>
</dbReference>
<dbReference type="Pfam" id="PF03486">
    <property type="entry name" value="HI0933_like"/>
    <property type="match status" value="1"/>
</dbReference>
<dbReference type="STRING" id="1220578.FPE01S_03_03000"/>
<evidence type="ECO:0000259" key="5">
    <source>
        <dbReference type="Pfam" id="PF22780"/>
    </source>
</evidence>
<organism evidence="6 7">
    <name type="scientific">Flavihumibacter petaseus NBRC 106054</name>
    <dbReference type="NCBI Taxonomy" id="1220578"/>
    <lineage>
        <taxon>Bacteria</taxon>
        <taxon>Pseudomonadati</taxon>
        <taxon>Bacteroidota</taxon>
        <taxon>Chitinophagia</taxon>
        <taxon>Chitinophagales</taxon>
        <taxon>Chitinophagaceae</taxon>
        <taxon>Flavihumibacter</taxon>
    </lineage>
</organism>
<feature type="domain" description="RsdA/BaiN/AoA(So)-like Rossmann fold-like" evidence="4">
    <location>
        <begin position="3"/>
        <end position="378"/>
    </location>
</feature>
<evidence type="ECO:0000256" key="3">
    <source>
        <dbReference type="ARBA" id="ARBA00022827"/>
    </source>
</evidence>
<dbReference type="AlphaFoldDB" id="A0A0E9N2N0"/>